<organism evidence="2 3">
    <name type="scientific">Persicitalea jodogahamensis</name>
    <dbReference type="NCBI Taxonomy" id="402147"/>
    <lineage>
        <taxon>Bacteria</taxon>
        <taxon>Pseudomonadati</taxon>
        <taxon>Bacteroidota</taxon>
        <taxon>Cytophagia</taxon>
        <taxon>Cytophagales</taxon>
        <taxon>Spirosomataceae</taxon>
        <taxon>Persicitalea</taxon>
    </lineage>
</organism>
<dbReference type="Proteomes" id="UP000598271">
    <property type="component" value="Unassembled WGS sequence"/>
</dbReference>
<dbReference type="Pfam" id="PF13088">
    <property type="entry name" value="BNR_2"/>
    <property type="match status" value="1"/>
</dbReference>
<dbReference type="InterPro" id="IPR036278">
    <property type="entry name" value="Sialidase_sf"/>
</dbReference>
<dbReference type="AlphaFoldDB" id="A0A8J3GB25"/>
<name>A0A8J3GB25_9BACT</name>
<reference evidence="2 3" key="1">
    <citation type="journal article" date="2014" name="Int. J. Syst. Evol. Microbiol.">
        <title>Complete genome sequence of Corynebacterium casei LMG S-19264T (=DSM 44701T), isolated from a smear-ripened cheese.</title>
        <authorList>
            <consortium name="US DOE Joint Genome Institute (JGI-PGF)"/>
            <person name="Walter F."/>
            <person name="Albersmeier A."/>
            <person name="Kalinowski J."/>
            <person name="Ruckert C."/>
        </authorList>
    </citation>
    <scope>NUCLEOTIDE SEQUENCE [LARGE SCALE GENOMIC DNA]</scope>
    <source>
        <strain evidence="2 3">KCTC 12866</strain>
    </source>
</reference>
<dbReference type="SUPFAM" id="SSF50939">
    <property type="entry name" value="Sialidases"/>
    <property type="match status" value="1"/>
</dbReference>
<dbReference type="InterPro" id="IPR011040">
    <property type="entry name" value="Sialidase"/>
</dbReference>
<dbReference type="EMBL" id="BMXF01000002">
    <property type="protein sequence ID" value="GHB74081.1"/>
    <property type="molecule type" value="Genomic_DNA"/>
</dbReference>
<evidence type="ECO:0000259" key="1">
    <source>
        <dbReference type="Pfam" id="PF13088"/>
    </source>
</evidence>
<sequence>MFILRTLKLHFSIRLIWLNLLLLPILASEDLHAQESLQQNSVLKLAPGEDNPRNSEGDFVTLKDGRILFVYSHYTGGSNSDHAPAYLTGRYSKDGGKTWTSEDKVIVEREGDMNVMSVSLLRMKNGKIALFYLRKNSTKDCIPMMRVSSDEAKTWSQPKPCIVDKKGYFVLNNSRVIQLKNGRILMPVALHTTADGQWQNKADLFTYYSDDNGTTWKSSQKVPDATEIVTQEPGVVALKDGRVMMYIRASGGVQQLSYSKDGGETWSAIEPSAIHSPLSPATIVRVPATGDLLLVWNNHKDIAEGPLKGKRTPLTVAISKDEGKTWQHINNIESNPEGWYCYIAVHFVGDHVLLGYCASDLSQNPKLSVTNITRLAQRGLYHSVD</sequence>
<dbReference type="RefSeq" id="WP_189565319.1">
    <property type="nucleotide sequence ID" value="NZ_BMXF01000002.1"/>
</dbReference>
<comment type="caution">
    <text evidence="2">The sequence shown here is derived from an EMBL/GenBank/DDBJ whole genome shotgun (WGS) entry which is preliminary data.</text>
</comment>
<keyword evidence="3" id="KW-1185">Reference proteome</keyword>
<evidence type="ECO:0000313" key="3">
    <source>
        <dbReference type="Proteomes" id="UP000598271"/>
    </source>
</evidence>
<evidence type="ECO:0000313" key="2">
    <source>
        <dbReference type="EMBL" id="GHB74081.1"/>
    </source>
</evidence>
<protein>
    <recommendedName>
        <fullName evidence="1">Sialidase domain-containing protein</fullName>
    </recommendedName>
</protein>
<gene>
    <name evidence="2" type="ORF">GCM10007390_30460</name>
</gene>
<dbReference type="PANTHER" id="PTHR43752:SF2">
    <property type="entry name" value="BNR_ASP-BOX REPEAT FAMILY PROTEIN"/>
    <property type="match status" value="1"/>
</dbReference>
<accession>A0A8J3GB25</accession>
<feature type="domain" description="Sialidase" evidence="1">
    <location>
        <begin position="75"/>
        <end position="342"/>
    </location>
</feature>
<dbReference type="Gene3D" id="2.120.10.10">
    <property type="match status" value="1"/>
</dbReference>
<proteinExistence type="predicted"/>
<dbReference type="PANTHER" id="PTHR43752">
    <property type="entry name" value="BNR/ASP-BOX REPEAT FAMILY PROTEIN"/>
    <property type="match status" value="1"/>
</dbReference>
<dbReference type="CDD" id="cd15482">
    <property type="entry name" value="Sialidase_non-viral"/>
    <property type="match status" value="1"/>
</dbReference>